<evidence type="ECO:0000256" key="1">
    <source>
        <dbReference type="ARBA" id="ARBA00004370"/>
    </source>
</evidence>
<evidence type="ECO:0000256" key="8">
    <source>
        <dbReference type="ARBA" id="ARBA00023306"/>
    </source>
</evidence>
<keyword evidence="6 9" id="KW-1133">Transmembrane helix</keyword>
<gene>
    <name evidence="11" type="ORF">SAMN05660330_03593</name>
</gene>
<dbReference type="InterPro" id="IPR034746">
    <property type="entry name" value="POTRA"/>
</dbReference>
<protein>
    <submittedName>
        <fullName evidence="11">Cell division protein FtsQ</fullName>
    </submittedName>
</protein>
<organism evidence="11 12">
    <name type="scientific">Desulforhopalus singaporensis</name>
    <dbReference type="NCBI Taxonomy" id="91360"/>
    <lineage>
        <taxon>Bacteria</taxon>
        <taxon>Pseudomonadati</taxon>
        <taxon>Thermodesulfobacteriota</taxon>
        <taxon>Desulfobulbia</taxon>
        <taxon>Desulfobulbales</taxon>
        <taxon>Desulfocapsaceae</taxon>
        <taxon>Desulforhopalus</taxon>
    </lineage>
</organism>
<dbReference type="InterPro" id="IPR013685">
    <property type="entry name" value="POTRA_FtsQ_type"/>
</dbReference>
<keyword evidence="12" id="KW-1185">Reference proteome</keyword>
<evidence type="ECO:0000256" key="9">
    <source>
        <dbReference type="SAM" id="Phobius"/>
    </source>
</evidence>
<dbReference type="STRING" id="91360.SAMN05660330_03593"/>
<dbReference type="PANTHER" id="PTHR35851">
    <property type="entry name" value="CELL DIVISION PROTEIN FTSQ"/>
    <property type="match status" value="1"/>
</dbReference>
<evidence type="ECO:0000313" key="11">
    <source>
        <dbReference type="EMBL" id="SDP66477.1"/>
    </source>
</evidence>
<evidence type="ECO:0000256" key="3">
    <source>
        <dbReference type="ARBA" id="ARBA00022519"/>
    </source>
</evidence>
<dbReference type="Pfam" id="PF08478">
    <property type="entry name" value="POTRA_1"/>
    <property type="match status" value="1"/>
</dbReference>
<comment type="subcellular location">
    <subcellularLocation>
        <location evidence="1">Membrane</location>
    </subcellularLocation>
</comment>
<proteinExistence type="predicted"/>
<dbReference type="GO" id="GO:0016020">
    <property type="term" value="C:membrane"/>
    <property type="evidence" value="ECO:0007669"/>
    <property type="project" value="UniProtKB-SubCell"/>
</dbReference>
<sequence length="334" mass="37514">MVKKGIYFIQKLSGRFSTRKNRRYQVKPLWAKNLPGQNDHLSRPRNRVALIKQWLAMKNSRPQQSYRSARKTKKRIVLTGTATIAVTLFLIFFILDGQARLRRAVESITMFQVSELLITGNGIVADQVLKDASGITLYQTSLLVLNKQKLKDRIESVPWIASAEIVRTWPSTVEIAVQENIPLALIHGSAKTGAEFYYMDKNGVSFLPVTPGGNIDFPVVTGLAELPEGSVRQKAFAEVLLFLKKVRGNDPHLPLQSLSEVHVTPEGEMVVYLVDYTFPIFFGNGNTGQKYARLVQVLKALYKKGKGSNLISEIEYIQMDYLQDKVLVAQTGSE</sequence>
<dbReference type="OrthoDB" id="5430212at2"/>
<keyword evidence="2" id="KW-1003">Cell membrane</keyword>
<evidence type="ECO:0000256" key="4">
    <source>
        <dbReference type="ARBA" id="ARBA00022618"/>
    </source>
</evidence>
<dbReference type="Proteomes" id="UP000199073">
    <property type="component" value="Unassembled WGS sequence"/>
</dbReference>
<feature type="transmembrane region" description="Helical" evidence="9">
    <location>
        <begin position="76"/>
        <end position="95"/>
    </location>
</feature>
<name>A0A1H0UJS1_9BACT</name>
<dbReference type="InterPro" id="IPR026579">
    <property type="entry name" value="FtsQ"/>
</dbReference>
<evidence type="ECO:0000256" key="5">
    <source>
        <dbReference type="ARBA" id="ARBA00022692"/>
    </source>
</evidence>
<dbReference type="Pfam" id="PF03799">
    <property type="entry name" value="FtsQ_DivIB_C"/>
    <property type="match status" value="1"/>
</dbReference>
<evidence type="ECO:0000313" key="12">
    <source>
        <dbReference type="Proteomes" id="UP000199073"/>
    </source>
</evidence>
<keyword evidence="7 9" id="KW-0472">Membrane</keyword>
<keyword evidence="5 9" id="KW-0812">Transmembrane</keyword>
<dbReference type="InterPro" id="IPR005548">
    <property type="entry name" value="Cell_div_FtsQ/DivIB_C"/>
</dbReference>
<accession>A0A1H0UJS1</accession>
<reference evidence="11 12" key="1">
    <citation type="submission" date="2016-10" db="EMBL/GenBank/DDBJ databases">
        <authorList>
            <person name="de Groot N.N."/>
        </authorList>
    </citation>
    <scope>NUCLEOTIDE SEQUENCE [LARGE SCALE GENOMIC DNA]</scope>
    <source>
        <strain evidence="11 12">DSM 12130</strain>
    </source>
</reference>
<dbReference type="Gene3D" id="3.10.20.310">
    <property type="entry name" value="membrane protein fhac"/>
    <property type="match status" value="1"/>
</dbReference>
<dbReference type="GO" id="GO:0090529">
    <property type="term" value="P:cell septum assembly"/>
    <property type="evidence" value="ECO:0007669"/>
    <property type="project" value="InterPro"/>
</dbReference>
<dbReference type="PROSITE" id="PS51779">
    <property type="entry name" value="POTRA"/>
    <property type="match status" value="1"/>
</dbReference>
<dbReference type="EMBL" id="FNJI01000033">
    <property type="protein sequence ID" value="SDP66477.1"/>
    <property type="molecule type" value="Genomic_DNA"/>
</dbReference>
<keyword evidence="4 11" id="KW-0132">Cell division</keyword>
<evidence type="ECO:0000259" key="10">
    <source>
        <dbReference type="PROSITE" id="PS51779"/>
    </source>
</evidence>
<evidence type="ECO:0000256" key="2">
    <source>
        <dbReference type="ARBA" id="ARBA00022475"/>
    </source>
</evidence>
<keyword evidence="8" id="KW-0131">Cell cycle</keyword>
<keyword evidence="3" id="KW-0997">Cell inner membrane</keyword>
<evidence type="ECO:0000256" key="6">
    <source>
        <dbReference type="ARBA" id="ARBA00022989"/>
    </source>
</evidence>
<evidence type="ECO:0000256" key="7">
    <source>
        <dbReference type="ARBA" id="ARBA00023136"/>
    </source>
</evidence>
<feature type="domain" description="POTRA" evidence="10">
    <location>
        <begin position="111"/>
        <end position="180"/>
    </location>
</feature>
<dbReference type="AlphaFoldDB" id="A0A1H0UJS1"/>
<dbReference type="PANTHER" id="PTHR35851:SF1">
    <property type="entry name" value="CELL DIVISION PROTEIN FTSQ"/>
    <property type="match status" value="1"/>
</dbReference>